<evidence type="ECO:0000313" key="2">
    <source>
        <dbReference type="EMBL" id="AFZ80101.1"/>
    </source>
</evidence>
<protein>
    <submittedName>
        <fullName evidence="2">Signal peptide-containing protein</fullName>
    </submittedName>
</protein>
<accession>L0AYK7</accession>
<dbReference type="KEGG" id="beq:BEWA_029510"/>
<feature type="signal peptide" evidence="1">
    <location>
        <begin position="1"/>
        <end position="18"/>
    </location>
</feature>
<evidence type="ECO:0000313" key="3">
    <source>
        <dbReference type="Proteomes" id="UP000031512"/>
    </source>
</evidence>
<proteinExistence type="predicted"/>
<reference evidence="2 3" key="1">
    <citation type="journal article" date="2012" name="BMC Genomics">
        <title>Comparative genomic analysis and phylogenetic position of Theileria equi.</title>
        <authorList>
            <person name="Kappmeyer L.S."/>
            <person name="Thiagarajan M."/>
            <person name="Herndon D.R."/>
            <person name="Ramsay J.D."/>
            <person name="Caler E."/>
            <person name="Djikeng A."/>
            <person name="Gillespie J.J."/>
            <person name="Lau A.O."/>
            <person name="Roalson E.H."/>
            <person name="Silva J.C."/>
            <person name="Silva M.G."/>
            <person name="Suarez C.E."/>
            <person name="Ueti M.W."/>
            <person name="Nene V.M."/>
            <person name="Mealey R.H."/>
            <person name="Knowles D.P."/>
            <person name="Brayton K.A."/>
        </authorList>
    </citation>
    <scope>NUCLEOTIDE SEQUENCE [LARGE SCALE GENOMIC DNA]</scope>
    <source>
        <strain evidence="2 3">WA</strain>
    </source>
</reference>
<organism evidence="2 3">
    <name type="scientific">Theileria equi strain WA</name>
    <dbReference type="NCBI Taxonomy" id="1537102"/>
    <lineage>
        <taxon>Eukaryota</taxon>
        <taxon>Sar</taxon>
        <taxon>Alveolata</taxon>
        <taxon>Apicomplexa</taxon>
        <taxon>Aconoidasida</taxon>
        <taxon>Piroplasmida</taxon>
        <taxon>Theileriidae</taxon>
        <taxon>Theileria</taxon>
    </lineage>
</organism>
<dbReference type="RefSeq" id="XP_004829767.1">
    <property type="nucleotide sequence ID" value="XM_004829710.1"/>
</dbReference>
<dbReference type="VEuPathDB" id="PiroplasmaDB:BEWA_029510"/>
<feature type="chain" id="PRO_5003939339" evidence="1">
    <location>
        <begin position="19"/>
        <end position="263"/>
    </location>
</feature>
<keyword evidence="3" id="KW-1185">Reference proteome</keyword>
<keyword evidence="1" id="KW-0732">Signal</keyword>
<dbReference type="GeneID" id="15806721"/>
<gene>
    <name evidence="2" type="ORF">BEWA_029510</name>
</gene>
<dbReference type="EMBL" id="CP001669">
    <property type="protein sequence ID" value="AFZ80101.1"/>
    <property type="molecule type" value="Genomic_DNA"/>
</dbReference>
<name>L0AYK7_THEEQ</name>
<evidence type="ECO:0000256" key="1">
    <source>
        <dbReference type="SAM" id="SignalP"/>
    </source>
</evidence>
<dbReference type="Proteomes" id="UP000031512">
    <property type="component" value="Chromosome 1"/>
</dbReference>
<dbReference type="AlphaFoldDB" id="L0AYK7"/>
<sequence length="263" mass="29873">MKILLFSLILQILMLVHAPPPNPKILLDLDISGYMSEKISVAPSIEFSGGTTYHVRKNSRHNYIIDTVRDGVEMLIGGDPRNTSRFVLVVLGDGGTKYVRIITNRISDIRGSYVKTVDEFVKNPGDALYAPVVREPLQIDIMTQKTTDIIREDVVLEPLDAYSDNADERPKVPKVLHTKLTIQPKMVNKYIIGVVRFGRHLITEETNNVMRRTILWEGGLDAPRIIVITSFSFGELWTETHEFDRIESEFKLKSSKKRGIHSE</sequence>